<dbReference type="GO" id="GO:0000166">
    <property type="term" value="F:nucleotide binding"/>
    <property type="evidence" value="ECO:0007669"/>
    <property type="project" value="UniProtKB-KW"/>
</dbReference>
<accession>A0A0F9I2E6</accession>
<name>A0A0F9I2E6_9ZZZZ</name>
<evidence type="ECO:0000256" key="1">
    <source>
        <dbReference type="ARBA" id="ARBA00022741"/>
    </source>
</evidence>
<dbReference type="InterPro" id="IPR056098">
    <property type="entry name" value="Acb2/Tad1_hairpin"/>
</dbReference>
<dbReference type="AlphaFoldDB" id="A0A0F9I2E6"/>
<dbReference type="EMBL" id="LAZR01022537">
    <property type="protein sequence ID" value="KKL81517.1"/>
    <property type="molecule type" value="Genomic_DNA"/>
</dbReference>
<comment type="caution">
    <text evidence="3">The sequence shown here is derived from an EMBL/GenBank/DDBJ whole genome shotgun (WGS) entry which is preliminary data.</text>
</comment>
<proteinExistence type="predicted"/>
<gene>
    <name evidence="3" type="ORF">LCGC14_1993940</name>
</gene>
<reference evidence="3" key="1">
    <citation type="journal article" date="2015" name="Nature">
        <title>Complex archaea that bridge the gap between prokaryotes and eukaryotes.</title>
        <authorList>
            <person name="Spang A."/>
            <person name="Saw J.H."/>
            <person name="Jorgensen S.L."/>
            <person name="Zaremba-Niedzwiedzka K."/>
            <person name="Martijn J."/>
            <person name="Lind A.E."/>
            <person name="van Eijk R."/>
            <person name="Schleper C."/>
            <person name="Guy L."/>
            <person name="Ettema T.J."/>
        </authorList>
    </citation>
    <scope>NUCLEOTIDE SEQUENCE</scope>
</reference>
<dbReference type="Pfam" id="PF24729">
    <property type="entry name" value="Acb2_Tad1_hairpin"/>
    <property type="match status" value="1"/>
</dbReference>
<organism evidence="3">
    <name type="scientific">marine sediment metagenome</name>
    <dbReference type="NCBI Taxonomy" id="412755"/>
    <lineage>
        <taxon>unclassified sequences</taxon>
        <taxon>metagenomes</taxon>
        <taxon>ecological metagenomes</taxon>
    </lineage>
</organism>
<protein>
    <recommendedName>
        <fullName evidence="2">Acb2/Tad1 hairpin domain-containing protein</fullName>
    </recommendedName>
</protein>
<evidence type="ECO:0000259" key="2">
    <source>
        <dbReference type="Pfam" id="PF24729"/>
    </source>
</evidence>
<keyword evidence="1" id="KW-0547">Nucleotide-binding</keyword>
<feature type="domain" description="Acb2/Tad1 hairpin" evidence="2">
    <location>
        <begin position="40"/>
        <end position="103"/>
    </location>
</feature>
<evidence type="ECO:0000313" key="3">
    <source>
        <dbReference type="EMBL" id="KKL81517.1"/>
    </source>
</evidence>
<sequence length="116" mass="12961">MALETMRAVHAIGDATVRHTFGKTCSSVENPDIDVNHDENTIKFTIQNGPIKEHGRNGCQVDALIHVARRIITGLNQKFPCRENSCAITKLDEAMMWLRERTADRETRGVEGTNQG</sequence>